<evidence type="ECO:0000313" key="1">
    <source>
        <dbReference type="EMBL" id="QEH32441.1"/>
    </source>
</evidence>
<organism evidence="1 2">
    <name type="scientific">Aquisphaera giovannonii</name>
    <dbReference type="NCBI Taxonomy" id="406548"/>
    <lineage>
        <taxon>Bacteria</taxon>
        <taxon>Pseudomonadati</taxon>
        <taxon>Planctomycetota</taxon>
        <taxon>Planctomycetia</taxon>
        <taxon>Isosphaerales</taxon>
        <taxon>Isosphaeraceae</taxon>
        <taxon>Aquisphaera</taxon>
    </lineage>
</organism>
<dbReference type="KEGG" id="agv:OJF2_09120"/>
<dbReference type="OrthoDB" id="9789963at2"/>
<proteinExistence type="predicted"/>
<evidence type="ECO:0000313" key="2">
    <source>
        <dbReference type="Proteomes" id="UP000324233"/>
    </source>
</evidence>
<keyword evidence="2" id="KW-1185">Reference proteome</keyword>
<dbReference type="NCBIfam" id="NF038074">
    <property type="entry name" value="fam_STM4014"/>
    <property type="match status" value="1"/>
</dbReference>
<dbReference type="Gene3D" id="3.30.470.20">
    <property type="entry name" value="ATP-grasp fold, B domain"/>
    <property type="match status" value="1"/>
</dbReference>
<gene>
    <name evidence="1" type="ORF">OJF2_09120</name>
</gene>
<dbReference type="SUPFAM" id="SSF56059">
    <property type="entry name" value="Glutathione synthetase ATP-binding domain-like"/>
    <property type="match status" value="1"/>
</dbReference>
<evidence type="ECO:0008006" key="3">
    <source>
        <dbReference type="Google" id="ProtNLM"/>
    </source>
</evidence>
<dbReference type="EMBL" id="CP042997">
    <property type="protein sequence ID" value="QEH32441.1"/>
    <property type="molecule type" value="Genomic_DNA"/>
</dbReference>
<sequence length="390" mass="42560">MAGHRPSLDLVVVANPGSRRLALLGQAMAGRGVPAPRVVSYEEYLRGGVRLARVLREGSVLRIESPGQDFEVERAILALGTEDERPGGSSLGREGLGRLAFDRGRILGPGQWYAGFSRLLRRIREDRTDAPPHAVMNDEESIAMLFDKPRCREHLVDGGIPCPRALGPVGGYDELRDRMLDARVGRVFVKLRCGSSASGIVAFESSGPRTQAFTTVEVVEAADGPRLYNSRRIRRLSDEREIARLIDMLAADGVHVEQWVPKAGLEGLAFDVRVVVIAGRAGHAVVRLGRGPMTNLHLKSRRGSVPTLRGRMGEPAWESLLETCRRVGEAFPGCQYLGVDVAVLPGYRRHVIFEANAFGDLLPGVLDPSGRDTYTAEIEALAVRPARSRP</sequence>
<dbReference type="AlphaFoldDB" id="A0A5B9VX48"/>
<dbReference type="Proteomes" id="UP000324233">
    <property type="component" value="Chromosome"/>
</dbReference>
<protein>
    <recommendedName>
        <fullName evidence="3">ATP-grasp domain-containing protein</fullName>
    </recommendedName>
</protein>
<dbReference type="RefSeq" id="WP_148591619.1">
    <property type="nucleotide sequence ID" value="NZ_CP042997.1"/>
</dbReference>
<reference evidence="1 2" key="1">
    <citation type="submission" date="2019-08" db="EMBL/GenBank/DDBJ databases">
        <title>Deep-cultivation of Planctomycetes and their phenomic and genomic characterization uncovers novel biology.</title>
        <authorList>
            <person name="Wiegand S."/>
            <person name="Jogler M."/>
            <person name="Boedeker C."/>
            <person name="Pinto D."/>
            <person name="Vollmers J."/>
            <person name="Rivas-Marin E."/>
            <person name="Kohn T."/>
            <person name="Peeters S.H."/>
            <person name="Heuer A."/>
            <person name="Rast P."/>
            <person name="Oberbeckmann S."/>
            <person name="Bunk B."/>
            <person name="Jeske O."/>
            <person name="Meyerdierks A."/>
            <person name="Storesund J.E."/>
            <person name="Kallscheuer N."/>
            <person name="Luecker S."/>
            <person name="Lage O.M."/>
            <person name="Pohl T."/>
            <person name="Merkel B.J."/>
            <person name="Hornburger P."/>
            <person name="Mueller R.-W."/>
            <person name="Bruemmer F."/>
            <person name="Labrenz M."/>
            <person name="Spormann A.M."/>
            <person name="Op den Camp H."/>
            <person name="Overmann J."/>
            <person name="Amann R."/>
            <person name="Jetten M.S.M."/>
            <person name="Mascher T."/>
            <person name="Medema M.H."/>
            <person name="Devos D.P."/>
            <person name="Kaster A.-K."/>
            <person name="Ovreas L."/>
            <person name="Rohde M."/>
            <person name="Galperin M.Y."/>
            <person name="Jogler C."/>
        </authorList>
    </citation>
    <scope>NUCLEOTIDE SEQUENCE [LARGE SCALE GENOMIC DNA]</scope>
    <source>
        <strain evidence="1 2">OJF2</strain>
    </source>
</reference>
<accession>A0A5B9VX48</accession>
<dbReference type="InterPro" id="IPR047778">
    <property type="entry name" value="STM4014-like"/>
</dbReference>
<name>A0A5B9VX48_9BACT</name>